<dbReference type="PANTHER" id="PTHR22946">
    <property type="entry name" value="DIENELACTONE HYDROLASE DOMAIN-CONTAINING PROTEIN-RELATED"/>
    <property type="match status" value="1"/>
</dbReference>
<dbReference type="OrthoDB" id="3668964at2"/>
<dbReference type="InterPro" id="IPR029058">
    <property type="entry name" value="AB_hydrolase_fold"/>
</dbReference>
<dbReference type="ESTHER" id="9bace-a0a1m4xdg1">
    <property type="family name" value="Pectin_methylesterase"/>
</dbReference>
<dbReference type="AlphaFoldDB" id="A0A1M4XDG1"/>
<dbReference type="STRING" id="1297750.SAMN05444405_1046"/>
<sequence length="458" mass="51659">MNIKAIILSTALVLSGSTLFAQQDSDHKYQRPLKDVLMEISKHFNVRLKWTDVIVDGKMLDYADSRIRPYSVEESLNNVLAPFDYKFVKQGDNLYKIKNYEYARITDEDGVKMINYLNSLYADSVQWNKRKECLRKEVRERLGIDPLLKARVNAKPVISKERIYSGYTVQNFSLETLPGLYVCGSIYKPLIKGKFPLIICPNGHFLDGRYRKDQQQRMATLARMGAICVDYDLFAWGESMLQFPGEAHRKSAAQVIQALNGISILDFMYNRKDVDKKRIGVNGGSGGGSQTVLLSVLDQRYTALCPVVSLSSHFDGGCPCESGLPVFYSCGGTVAAELAATNAPKPMLIVSDGQDWTSTVPTLEFPYIKRIYDFYGAADKVTNVHLPAEGHDFGPNKRNAVYNFFADAFNLKKQMLDESKVTIEPKENMYSFGDKGEKLPKNAMRSFEELEKLLNTLK</sequence>
<protein>
    <recommendedName>
        <fullName evidence="4">Acetyl xylan esterase (AXE1)</fullName>
    </recommendedName>
</protein>
<dbReference type="SUPFAM" id="SSF53474">
    <property type="entry name" value="alpha/beta-Hydrolases"/>
    <property type="match status" value="1"/>
</dbReference>
<dbReference type="InterPro" id="IPR050261">
    <property type="entry name" value="FrsA_esterase"/>
</dbReference>
<reference evidence="2 3" key="1">
    <citation type="submission" date="2016-11" db="EMBL/GenBank/DDBJ databases">
        <authorList>
            <person name="Jaros S."/>
            <person name="Januszkiewicz K."/>
            <person name="Wedrychowicz H."/>
        </authorList>
    </citation>
    <scope>NUCLEOTIDE SEQUENCE [LARGE SCALE GENOMIC DNA]</scope>
    <source>
        <strain evidence="2 3">DSM 26991</strain>
    </source>
</reference>
<dbReference type="PANTHER" id="PTHR22946:SF8">
    <property type="entry name" value="ACETYL XYLAN ESTERASE DOMAIN-CONTAINING PROTEIN"/>
    <property type="match status" value="1"/>
</dbReference>
<keyword evidence="1" id="KW-0732">Signal</keyword>
<dbReference type="EMBL" id="FQTV01000004">
    <property type="protein sequence ID" value="SHE91473.1"/>
    <property type="molecule type" value="Genomic_DNA"/>
</dbReference>
<evidence type="ECO:0008006" key="4">
    <source>
        <dbReference type="Google" id="ProtNLM"/>
    </source>
</evidence>
<evidence type="ECO:0000256" key="1">
    <source>
        <dbReference type="SAM" id="SignalP"/>
    </source>
</evidence>
<evidence type="ECO:0000313" key="2">
    <source>
        <dbReference type="EMBL" id="SHE91473.1"/>
    </source>
</evidence>
<feature type="signal peptide" evidence="1">
    <location>
        <begin position="1"/>
        <end position="21"/>
    </location>
</feature>
<feature type="chain" id="PRO_5012883510" description="Acetyl xylan esterase (AXE1)" evidence="1">
    <location>
        <begin position="22"/>
        <end position="458"/>
    </location>
</feature>
<evidence type="ECO:0000313" key="3">
    <source>
        <dbReference type="Proteomes" id="UP000184509"/>
    </source>
</evidence>
<dbReference type="Gene3D" id="3.40.50.1820">
    <property type="entry name" value="alpha/beta hydrolase"/>
    <property type="match status" value="1"/>
</dbReference>
<organism evidence="2 3">
    <name type="scientific">Bacteroides luti</name>
    <dbReference type="NCBI Taxonomy" id="1297750"/>
    <lineage>
        <taxon>Bacteria</taxon>
        <taxon>Pseudomonadati</taxon>
        <taxon>Bacteroidota</taxon>
        <taxon>Bacteroidia</taxon>
        <taxon>Bacteroidales</taxon>
        <taxon>Bacteroidaceae</taxon>
        <taxon>Bacteroides</taxon>
    </lineage>
</organism>
<name>A0A1M4XDG1_9BACE</name>
<keyword evidence="3" id="KW-1185">Reference proteome</keyword>
<dbReference type="Proteomes" id="UP000184509">
    <property type="component" value="Unassembled WGS sequence"/>
</dbReference>
<accession>A0A1M4XDG1</accession>
<gene>
    <name evidence="2" type="ORF">SAMN05444405_1046</name>
</gene>
<proteinExistence type="predicted"/>